<evidence type="ECO:0000259" key="2">
    <source>
        <dbReference type="Pfam" id="PF04892"/>
    </source>
</evidence>
<keyword evidence="1" id="KW-0472">Membrane</keyword>
<dbReference type="RefSeq" id="WP_372561228.1">
    <property type="nucleotide sequence ID" value="NZ_JBGOSP010000001.1"/>
</dbReference>
<feature type="domain" description="VanZ-like" evidence="2">
    <location>
        <begin position="21"/>
        <end position="137"/>
    </location>
</feature>
<dbReference type="PANTHER" id="PTHR36834:SF1">
    <property type="entry name" value="INTEGRAL MEMBRANE PROTEIN"/>
    <property type="match status" value="1"/>
</dbReference>
<dbReference type="PANTHER" id="PTHR36834">
    <property type="entry name" value="MEMBRANE PROTEIN-RELATED"/>
    <property type="match status" value="1"/>
</dbReference>
<evidence type="ECO:0000313" key="4">
    <source>
        <dbReference type="Proteomes" id="UP001571476"/>
    </source>
</evidence>
<organism evidence="3 4">
    <name type="scientific">Streptomyces aureus</name>
    <dbReference type="NCBI Taxonomy" id="193461"/>
    <lineage>
        <taxon>Bacteria</taxon>
        <taxon>Bacillati</taxon>
        <taxon>Actinomycetota</taxon>
        <taxon>Actinomycetes</taxon>
        <taxon>Kitasatosporales</taxon>
        <taxon>Streptomycetaceae</taxon>
        <taxon>Streptomyces</taxon>
    </lineage>
</organism>
<feature type="transmembrane region" description="Helical" evidence="1">
    <location>
        <begin position="68"/>
        <end position="87"/>
    </location>
</feature>
<accession>A0ABV4S8K6</accession>
<protein>
    <submittedName>
        <fullName evidence="3">VanZ family protein</fullName>
    </submittedName>
</protein>
<reference evidence="3 4" key="1">
    <citation type="submission" date="2024-08" db="EMBL/GenBank/DDBJ databases">
        <title>Genome sequence of Streptomyces aureus CACIA-1.46HGO.</title>
        <authorList>
            <person name="Evangelista-Martinez Z."/>
        </authorList>
    </citation>
    <scope>NUCLEOTIDE SEQUENCE [LARGE SCALE GENOMIC DNA]</scope>
    <source>
        <strain evidence="3 4">CACIA-1.46HGO</strain>
    </source>
</reference>
<feature type="transmembrane region" description="Helical" evidence="1">
    <location>
        <begin position="94"/>
        <end position="113"/>
    </location>
</feature>
<comment type="caution">
    <text evidence="3">The sequence shown here is derived from an EMBL/GenBank/DDBJ whole genome shotgun (WGS) entry which is preliminary data.</text>
</comment>
<feature type="transmembrane region" description="Helical" evidence="1">
    <location>
        <begin position="125"/>
        <end position="143"/>
    </location>
</feature>
<keyword evidence="1" id="KW-0812">Transmembrane</keyword>
<dbReference type="EMBL" id="JBGOSP010000001">
    <property type="protein sequence ID" value="MFA3834756.1"/>
    <property type="molecule type" value="Genomic_DNA"/>
</dbReference>
<evidence type="ECO:0000256" key="1">
    <source>
        <dbReference type="SAM" id="Phobius"/>
    </source>
</evidence>
<sequence>MPWGRIVVRALIAGFAFVALVAFSAVLARLTLTPSPASADVAGSNMRPGHSLRQYAESYTFLGACKQIGGNLLLGAPFGLLLPVLVARKGRMMRVLAVTVLVMALVELAQGAIVEGRAFDVDDVILNTTGALIAYFFLGRRIGHSYHALAGPSGRNRLAIRLPGNGARYRGTPRATGDGRK</sequence>
<evidence type="ECO:0000313" key="3">
    <source>
        <dbReference type="EMBL" id="MFA3834756.1"/>
    </source>
</evidence>
<keyword evidence="4" id="KW-1185">Reference proteome</keyword>
<gene>
    <name evidence="3" type="ORF">ACEG43_00935</name>
</gene>
<dbReference type="InterPro" id="IPR053150">
    <property type="entry name" value="Teicoplanin_resist-assoc"/>
</dbReference>
<keyword evidence="1" id="KW-1133">Transmembrane helix</keyword>
<dbReference type="InterPro" id="IPR006976">
    <property type="entry name" value="VanZ-like"/>
</dbReference>
<dbReference type="Pfam" id="PF04892">
    <property type="entry name" value="VanZ"/>
    <property type="match status" value="1"/>
</dbReference>
<dbReference type="Proteomes" id="UP001571476">
    <property type="component" value="Unassembled WGS sequence"/>
</dbReference>
<name>A0ABV4S8K6_9ACTN</name>
<proteinExistence type="predicted"/>